<gene>
    <name evidence="1" type="ORF">ACFYXQ_03760</name>
</gene>
<accession>A0ABW6RTL1</accession>
<organism evidence="1 2">
    <name type="scientific">Nocardia jiangxiensis</name>
    <dbReference type="NCBI Taxonomy" id="282685"/>
    <lineage>
        <taxon>Bacteria</taxon>
        <taxon>Bacillati</taxon>
        <taxon>Actinomycetota</taxon>
        <taxon>Actinomycetes</taxon>
        <taxon>Mycobacteriales</taxon>
        <taxon>Nocardiaceae</taxon>
        <taxon>Nocardia</taxon>
    </lineage>
</organism>
<dbReference type="Proteomes" id="UP001601992">
    <property type="component" value="Unassembled WGS sequence"/>
</dbReference>
<proteinExistence type="predicted"/>
<keyword evidence="2" id="KW-1185">Reference proteome</keyword>
<comment type="caution">
    <text evidence="1">The sequence shown here is derived from an EMBL/GenBank/DDBJ whole genome shotgun (WGS) entry which is preliminary data.</text>
</comment>
<reference evidence="1 2" key="1">
    <citation type="submission" date="2024-10" db="EMBL/GenBank/DDBJ databases">
        <title>The Natural Products Discovery Center: Release of the First 8490 Sequenced Strains for Exploring Actinobacteria Biosynthetic Diversity.</title>
        <authorList>
            <person name="Kalkreuter E."/>
            <person name="Kautsar S.A."/>
            <person name="Yang D."/>
            <person name="Bader C.D."/>
            <person name="Teijaro C.N."/>
            <person name="Fluegel L."/>
            <person name="Davis C.M."/>
            <person name="Simpson J.R."/>
            <person name="Lauterbach L."/>
            <person name="Steele A.D."/>
            <person name="Gui C."/>
            <person name="Meng S."/>
            <person name="Li G."/>
            <person name="Viehrig K."/>
            <person name="Ye F."/>
            <person name="Su P."/>
            <person name="Kiefer A.F."/>
            <person name="Nichols A."/>
            <person name="Cepeda A.J."/>
            <person name="Yan W."/>
            <person name="Fan B."/>
            <person name="Jiang Y."/>
            <person name="Adhikari A."/>
            <person name="Zheng C.-J."/>
            <person name="Schuster L."/>
            <person name="Cowan T.M."/>
            <person name="Smanski M.J."/>
            <person name="Chevrette M.G."/>
            <person name="De Carvalho L.P.S."/>
            <person name="Shen B."/>
        </authorList>
    </citation>
    <scope>NUCLEOTIDE SEQUENCE [LARGE SCALE GENOMIC DNA]</scope>
    <source>
        <strain evidence="1 2">NPDC002593</strain>
    </source>
</reference>
<name>A0ABW6RTL1_9NOCA</name>
<evidence type="ECO:0000313" key="1">
    <source>
        <dbReference type="EMBL" id="MFF3566879.1"/>
    </source>
</evidence>
<evidence type="ECO:0000313" key="2">
    <source>
        <dbReference type="Proteomes" id="UP001601992"/>
    </source>
</evidence>
<protein>
    <submittedName>
        <fullName evidence="1">Uncharacterized protein</fullName>
    </submittedName>
</protein>
<sequence>MHEREFGFDTIVVSGAMHVMTGSVSGVSVEPALGKEVVARVAGVPVFSVDHRGHRMWVLLADASGASAEIGRMTLRLFAVGVIPMFPRATIALPSPGDSRRVWLYPLQGRSRPSLAARWSMRSLMPPGAADTYAIELISGEESPFR</sequence>
<dbReference type="RefSeq" id="WP_387402553.1">
    <property type="nucleotide sequence ID" value="NZ_JBIAQY010000001.1"/>
</dbReference>
<dbReference type="EMBL" id="JBIAQY010000001">
    <property type="protein sequence ID" value="MFF3566879.1"/>
    <property type="molecule type" value="Genomic_DNA"/>
</dbReference>